<evidence type="ECO:0000259" key="1">
    <source>
        <dbReference type="Pfam" id="PF04466"/>
    </source>
</evidence>
<feature type="domain" description="Phage terminase large subunit C-terminal" evidence="2">
    <location>
        <begin position="272"/>
        <end position="403"/>
    </location>
</feature>
<reference evidence="3 4" key="1">
    <citation type="submission" date="2016-10" db="EMBL/GenBank/DDBJ databases">
        <authorList>
            <person name="de Groot N.N."/>
        </authorList>
    </citation>
    <scope>NUCLEOTIDE SEQUENCE [LARGE SCALE GENOMIC DNA]</scope>
    <source>
        <strain evidence="3 4">Vu-144</strain>
    </source>
</reference>
<feature type="domain" description="Phage terminase large subunit N-terminal" evidence="1">
    <location>
        <begin position="32"/>
        <end position="208"/>
    </location>
</feature>
<organism evidence="3 4">
    <name type="scientific">Arachidicoccus rhizosphaerae</name>
    <dbReference type="NCBI Taxonomy" id="551991"/>
    <lineage>
        <taxon>Bacteria</taxon>
        <taxon>Pseudomonadati</taxon>
        <taxon>Bacteroidota</taxon>
        <taxon>Chitinophagia</taxon>
        <taxon>Chitinophagales</taxon>
        <taxon>Chitinophagaceae</taxon>
        <taxon>Arachidicoccus</taxon>
    </lineage>
</organism>
<proteinExistence type="predicted"/>
<evidence type="ECO:0000313" key="4">
    <source>
        <dbReference type="Proteomes" id="UP000199041"/>
    </source>
</evidence>
<dbReference type="RefSeq" id="WP_091401001.1">
    <property type="nucleotide sequence ID" value="NZ_FNQY01000031.1"/>
</dbReference>
<dbReference type="InterPro" id="IPR052380">
    <property type="entry name" value="Viral_DNA_packaging_terminase"/>
</dbReference>
<dbReference type="Gene3D" id="3.30.420.280">
    <property type="match status" value="1"/>
</dbReference>
<dbReference type="STRING" id="551991.SAMN05192529_13112"/>
<sequence>MTVIARTIPPKLTKVNGFTYTTAIRKLRRLKRRIKCVPGGSSAGKTFGILPILIDKAARTPKLEISVVSESIPHLRRGALKDFIKIMQATGRFIDANWNRTLLKYTFGNGSYIEFFSVENEQNVRGPRRKILYVNEANNISFDTYHQLAIRTSDEIWLDWNPSNEFWAYTELLNDPDADWLTLTYQDNEALPDAIVKELEKGYNRAFKDPELAKRDWEAGIKPDNIKSSYWLNWVKVYLRGELGSLEGVIFSNWEIIDELPAEAKYLGTGLDFGYTNDPTAAPDVYKWNDYRIIDEAVYQTGLMNHQIAEKIKGKGPVYADSAEPKSIDEIALFGIPIFPTVKGKDSINYGIQLMQQQKYLVTRRSVNAIKELRNYCWDTDKTGKSLNKPIDAFNHIIDGLRYHEMMTLSQPEPWDLSDLYAF</sequence>
<protein>
    <submittedName>
        <fullName evidence="3">Phage terminase large subunit</fullName>
    </submittedName>
</protein>
<dbReference type="PANTHER" id="PTHR39184:SF1">
    <property type="entry name" value="PBSX PHAGE TERMINASE LARGE SUBUNIT"/>
    <property type="match status" value="1"/>
</dbReference>
<dbReference type="AlphaFoldDB" id="A0A1H4CEW2"/>
<dbReference type="InterPro" id="IPR035412">
    <property type="entry name" value="Terminase_L_N"/>
</dbReference>
<dbReference type="Pfam" id="PF17288">
    <property type="entry name" value="Terminase_3C"/>
    <property type="match status" value="1"/>
</dbReference>
<dbReference type="Gene3D" id="3.40.50.300">
    <property type="entry name" value="P-loop containing nucleotide triphosphate hydrolases"/>
    <property type="match status" value="1"/>
</dbReference>
<name>A0A1H4CEW2_9BACT</name>
<keyword evidence="4" id="KW-1185">Reference proteome</keyword>
<gene>
    <name evidence="3" type="ORF">SAMN05192529_13112</name>
</gene>
<dbReference type="PANTHER" id="PTHR39184">
    <property type="match status" value="1"/>
</dbReference>
<evidence type="ECO:0000313" key="3">
    <source>
        <dbReference type="EMBL" id="SEA58888.1"/>
    </source>
</evidence>
<evidence type="ECO:0000259" key="2">
    <source>
        <dbReference type="Pfam" id="PF17288"/>
    </source>
</evidence>
<dbReference type="Proteomes" id="UP000199041">
    <property type="component" value="Unassembled WGS sequence"/>
</dbReference>
<dbReference type="Pfam" id="PF04466">
    <property type="entry name" value="Terminase_3"/>
    <property type="match status" value="1"/>
</dbReference>
<dbReference type="InterPro" id="IPR027417">
    <property type="entry name" value="P-loop_NTPase"/>
</dbReference>
<accession>A0A1H4CEW2</accession>
<dbReference type="OrthoDB" id="9768556at2"/>
<dbReference type="EMBL" id="FNQY01000031">
    <property type="protein sequence ID" value="SEA58888.1"/>
    <property type="molecule type" value="Genomic_DNA"/>
</dbReference>
<dbReference type="InterPro" id="IPR035413">
    <property type="entry name" value="Terminase_L_C"/>
</dbReference>